<dbReference type="InterPro" id="IPR005025">
    <property type="entry name" value="FMN_Rdtase-like_dom"/>
</dbReference>
<dbReference type="EMBL" id="LDJP01000083">
    <property type="protein sequence ID" value="KRG83040.1"/>
    <property type="molecule type" value="Genomic_DNA"/>
</dbReference>
<dbReference type="InterPro" id="IPR029039">
    <property type="entry name" value="Flavoprotein-like_sf"/>
</dbReference>
<evidence type="ECO:0000256" key="1">
    <source>
        <dbReference type="ARBA" id="ARBA00001917"/>
    </source>
</evidence>
<dbReference type="CDD" id="cd04301">
    <property type="entry name" value="NAT_SF"/>
    <property type="match status" value="1"/>
</dbReference>
<dbReference type="SUPFAM" id="SSF52218">
    <property type="entry name" value="Flavoproteins"/>
    <property type="match status" value="1"/>
</dbReference>
<dbReference type="PROSITE" id="PS51186">
    <property type="entry name" value="GNAT"/>
    <property type="match status" value="1"/>
</dbReference>
<dbReference type="Pfam" id="PF00583">
    <property type="entry name" value="Acetyltransf_1"/>
    <property type="match status" value="1"/>
</dbReference>
<dbReference type="PANTHER" id="PTHR30543">
    <property type="entry name" value="CHROMATE REDUCTASE"/>
    <property type="match status" value="1"/>
</dbReference>
<evidence type="ECO:0000256" key="2">
    <source>
        <dbReference type="ARBA" id="ARBA00022643"/>
    </source>
</evidence>
<feature type="domain" description="N-acetyltransferase" evidence="3">
    <location>
        <begin position="206"/>
        <end position="354"/>
    </location>
</feature>
<name>A0A0R0DNK8_9GAMM</name>
<dbReference type="STRING" id="659018.ABB34_13145"/>
<dbReference type="InterPro" id="IPR016181">
    <property type="entry name" value="Acyl_CoA_acyltransferase"/>
</dbReference>
<dbReference type="Proteomes" id="UP000050940">
    <property type="component" value="Unassembled WGS sequence"/>
</dbReference>
<evidence type="ECO:0000313" key="5">
    <source>
        <dbReference type="Proteomes" id="UP000050940"/>
    </source>
</evidence>
<accession>A0A0R0DNK8</accession>
<dbReference type="InterPro" id="IPR050712">
    <property type="entry name" value="NAD(P)H-dep_reductase"/>
</dbReference>
<dbReference type="OrthoDB" id="9812295at2"/>
<protein>
    <submittedName>
        <fullName evidence="4">FMN reductase</fullName>
    </submittedName>
</protein>
<dbReference type="GO" id="GO:0016491">
    <property type="term" value="F:oxidoreductase activity"/>
    <property type="evidence" value="ECO:0007669"/>
    <property type="project" value="InterPro"/>
</dbReference>
<dbReference type="GO" id="GO:0005829">
    <property type="term" value="C:cytosol"/>
    <property type="evidence" value="ECO:0007669"/>
    <property type="project" value="TreeGrafter"/>
</dbReference>
<organism evidence="4 5">
    <name type="scientific">Stenotrophomonas daejeonensis</name>
    <dbReference type="NCBI Taxonomy" id="659018"/>
    <lineage>
        <taxon>Bacteria</taxon>
        <taxon>Pseudomonadati</taxon>
        <taxon>Pseudomonadota</taxon>
        <taxon>Gammaproteobacteria</taxon>
        <taxon>Lysobacterales</taxon>
        <taxon>Lysobacteraceae</taxon>
        <taxon>Stenotrophomonas</taxon>
    </lineage>
</organism>
<dbReference type="Pfam" id="PF03358">
    <property type="entry name" value="FMN_red"/>
    <property type="match status" value="1"/>
</dbReference>
<dbReference type="Gene3D" id="3.40.630.30">
    <property type="match status" value="1"/>
</dbReference>
<dbReference type="Gene3D" id="3.40.50.360">
    <property type="match status" value="1"/>
</dbReference>
<sequence>MSTNKPRIMVLACSTRPGALAPAVADWFIRAAAPHAQTLDVELVPVSLADLDLPFLDEPEHPASGVYRQPHSLAWSALVDGVDGFVFVTPEYNHGMPAVLKNALDYLGREWAWKPAGFVSYGHTSAGTRSVQHAKQVVSALRLVPTGATVSLRIGDGIVEGQVRQDERLDGLAARLLGEVVRLGHALRPMREPLDGSTQAGPVAGSHARRLTPADAADVIVLQRCCWVDEALANQTLDIPALHEGLDDVRNWLGQWTALGLWRDGKLLGMVRARREGDAWNIGRLAVAPHMRGSGLGRWLLRLVEGKAGPACTRATLETGARSAQNIRLYLSEGFEHIAGMEGGDVVHLAKPLPEQAAQAGVPAGH</sequence>
<gene>
    <name evidence="4" type="ORF">ABB34_13145</name>
</gene>
<dbReference type="SUPFAM" id="SSF55729">
    <property type="entry name" value="Acyl-CoA N-acyltransferases (Nat)"/>
    <property type="match status" value="1"/>
</dbReference>
<keyword evidence="5" id="KW-1185">Reference proteome</keyword>
<dbReference type="AlphaFoldDB" id="A0A0R0DNK8"/>
<dbReference type="RefSeq" id="WP_057641776.1">
    <property type="nucleotide sequence ID" value="NZ_LDJP01000083.1"/>
</dbReference>
<proteinExistence type="predicted"/>
<dbReference type="GO" id="GO:0016747">
    <property type="term" value="F:acyltransferase activity, transferring groups other than amino-acyl groups"/>
    <property type="evidence" value="ECO:0007669"/>
    <property type="project" value="InterPro"/>
</dbReference>
<evidence type="ECO:0000313" key="4">
    <source>
        <dbReference type="EMBL" id="KRG83040.1"/>
    </source>
</evidence>
<dbReference type="GO" id="GO:0010181">
    <property type="term" value="F:FMN binding"/>
    <property type="evidence" value="ECO:0007669"/>
    <property type="project" value="TreeGrafter"/>
</dbReference>
<keyword evidence="2" id="KW-0285">Flavoprotein</keyword>
<dbReference type="InterPro" id="IPR000182">
    <property type="entry name" value="GNAT_dom"/>
</dbReference>
<evidence type="ECO:0000259" key="3">
    <source>
        <dbReference type="PROSITE" id="PS51186"/>
    </source>
</evidence>
<comment type="caution">
    <text evidence="4">The sequence shown here is derived from an EMBL/GenBank/DDBJ whole genome shotgun (WGS) entry which is preliminary data.</text>
</comment>
<dbReference type="PANTHER" id="PTHR30543:SF21">
    <property type="entry name" value="NAD(P)H-DEPENDENT FMN REDUCTASE LOT6"/>
    <property type="match status" value="1"/>
</dbReference>
<dbReference type="PATRIC" id="fig|659018.3.peg.2838"/>
<comment type="cofactor">
    <cofactor evidence="1">
        <name>FMN</name>
        <dbReference type="ChEBI" id="CHEBI:58210"/>
    </cofactor>
</comment>
<reference evidence="4 5" key="1">
    <citation type="submission" date="2015-05" db="EMBL/GenBank/DDBJ databases">
        <title>Genome sequencing and analysis of members of genus Stenotrophomonas.</title>
        <authorList>
            <person name="Patil P.P."/>
            <person name="Midha S."/>
            <person name="Patil P.B."/>
        </authorList>
    </citation>
    <scope>NUCLEOTIDE SEQUENCE [LARGE SCALE GENOMIC DNA]</scope>
    <source>
        <strain evidence="4 5">JCM 16244</strain>
    </source>
</reference>
<keyword evidence="2" id="KW-0288">FMN</keyword>